<evidence type="ECO:0000313" key="1">
    <source>
        <dbReference type="EMBL" id="GAC43467.1"/>
    </source>
</evidence>
<proteinExistence type="predicted"/>
<organism evidence="1 2">
    <name type="scientific">Paenibacillus popilliae ATCC 14706</name>
    <dbReference type="NCBI Taxonomy" id="1212764"/>
    <lineage>
        <taxon>Bacteria</taxon>
        <taxon>Bacillati</taxon>
        <taxon>Bacillota</taxon>
        <taxon>Bacilli</taxon>
        <taxon>Bacillales</taxon>
        <taxon>Paenibacillaceae</taxon>
        <taxon>Paenibacillus</taxon>
    </lineage>
</organism>
<gene>
    <name evidence="1" type="ORF">PPOP_2850</name>
</gene>
<evidence type="ECO:0000313" key="2">
    <source>
        <dbReference type="Proteomes" id="UP000029453"/>
    </source>
</evidence>
<protein>
    <submittedName>
        <fullName evidence="1">FOG: GGDEF domain</fullName>
    </submittedName>
</protein>
<sequence>MKGGSKELKLTEVNALLERIGEFYAIDITRNKLKAWHEVIGHMDYEVAKKALIECLQQSEYMPRPADLVKRVETKIDMVELNKEEREYLEQLHRKQRERNTTA</sequence>
<accession>M9LBX8</accession>
<comment type="caution">
    <text evidence="1">The sequence shown here is derived from an EMBL/GenBank/DDBJ whole genome shotgun (WGS) entry which is preliminary data.</text>
</comment>
<dbReference type="Gene3D" id="1.10.8.200">
    <property type="entry name" value="Replisome organizer (g39p helicase loader/inhibitor protein)"/>
    <property type="match status" value="1"/>
</dbReference>
<dbReference type="EMBL" id="BALG01000221">
    <property type="protein sequence ID" value="GAC43467.1"/>
    <property type="molecule type" value="Genomic_DNA"/>
</dbReference>
<name>M9LBX8_PAEPP</name>
<reference evidence="1 2" key="1">
    <citation type="submission" date="2012-10" db="EMBL/GenBank/DDBJ databases">
        <title>Draft Genome Sequence of Paenibacillus popilliae ATCC 14706T.</title>
        <authorList>
            <person name="Iiyama K."/>
            <person name="Mori K."/>
            <person name="Mon H."/>
            <person name="Chieda Y."/>
            <person name="Lee J.M."/>
            <person name="Kusakabe T."/>
            <person name="Tashiro K."/>
            <person name="Asano S."/>
            <person name="Yasunaga-Aoki C."/>
            <person name="Shimizu S."/>
        </authorList>
    </citation>
    <scope>NUCLEOTIDE SEQUENCE [LARGE SCALE GENOMIC DNA]</scope>
    <source>
        <strain evidence="1 2">ATCC 14706</strain>
    </source>
</reference>
<dbReference type="Proteomes" id="UP000029453">
    <property type="component" value="Unassembled WGS sequence"/>
</dbReference>
<dbReference type="AlphaFoldDB" id="M9LBX8"/>
<keyword evidence="2" id="KW-1185">Reference proteome</keyword>